<accession>A0ABR1XNG3</accession>
<organism evidence="2 3">
    <name type="scientific">Phyllosticta citrichinensis</name>
    <dbReference type="NCBI Taxonomy" id="1130410"/>
    <lineage>
        <taxon>Eukaryota</taxon>
        <taxon>Fungi</taxon>
        <taxon>Dikarya</taxon>
        <taxon>Ascomycota</taxon>
        <taxon>Pezizomycotina</taxon>
        <taxon>Dothideomycetes</taxon>
        <taxon>Dothideomycetes incertae sedis</taxon>
        <taxon>Botryosphaeriales</taxon>
        <taxon>Phyllostictaceae</taxon>
        <taxon>Phyllosticta</taxon>
    </lineage>
</organism>
<dbReference type="Proteomes" id="UP001456524">
    <property type="component" value="Unassembled WGS sequence"/>
</dbReference>
<gene>
    <name evidence="2" type="ORF">IWX90DRAFT_506344</name>
</gene>
<sequence>MPAQDQLNNSQRIDAEMKRYPPSVAPQALKDVEPDRGEREAYTRYVLFEKSGADLASCYTSMGQDAFVRTVENINFFSPANPDLYGALQDGVNQADVPWIPLGYTTNALYRLHPSFYGLIPHQNATDVSENYSFLGVNTNTPEPAGNRRRPQLSVMSTDLAESDDSEVNGFEAHQLDELMSWLWIKTEGRPFDNSPIHRSPEEWVKTGFFVVARLTSGVAERLYLIMDKFPEMDDDSRPPLDHKDWGCLPKEGREKRFTYARLKGPPLLSGRDYNTRFRL</sequence>
<name>A0ABR1XNG3_9PEZI</name>
<reference evidence="2 3" key="1">
    <citation type="journal article" date="2022" name="G3 (Bethesda)">
        <title>Enemy or ally: a genomic approach to elucidate the lifestyle of Phyllosticta citrichinaensis.</title>
        <authorList>
            <person name="Buijs V.A."/>
            <person name="Groenewald J.Z."/>
            <person name="Haridas S."/>
            <person name="LaButti K.M."/>
            <person name="Lipzen A."/>
            <person name="Martin F.M."/>
            <person name="Barry K."/>
            <person name="Grigoriev I.V."/>
            <person name="Crous P.W."/>
            <person name="Seidl M.F."/>
        </authorList>
    </citation>
    <scope>NUCLEOTIDE SEQUENCE [LARGE SCALE GENOMIC DNA]</scope>
    <source>
        <strain evidence="2 3">CBS 129764</strain>
    </source>
</reference>
<protein>
    <submittedName>
        <fullName evidence="2">Uncharacterized protein</fullName>
    </submittedName>
</protein>
<evidence type="ECO:0000256" key="1">
    <source>
        <dbReference type="SAM" id="MobiDB-lite"/>
    </source>
</evidence>
<proteinExistence type="predicted"/>
<evidence type="ECO:0000313" key="3">
    <source>
        <dbReference type="Proteomes" id="UP001456524"/>
    </source>
</evidence>
<comment type="caution">
    <text evidence="2">The sequence shown here is derived from an EMBL/GenBank/DDBJ whole genome shotgun (WGS) entry which is preliminary data.</text>
</comment>
<keyword evidence="3" id="KW-1185">Reference proteome</keyword>
<feature type="region of interest" description="Disordered" evidence="1">
    <location>
        <begin position="1"/>
        <end position="30"/>
    </location>
</feature>
<dbReference type="EMBL" id="JBBWUH010000007">
    <property type="protein sequence ID" value="KAK8161596.1"/>
    <property type="molecule type" value="Genomic_DNA"/>
</dbReference>
<evidence type="ECO:0000313" key="2">
    <source>
        <dbReference type="EMBL" id="KAK8161596.1"/>
    </source>
</evidence>
<feature type="compositionally biased region" description="Polar residues" evidence="1">
    <location>
        <begin position="1"/>
        <end position="12"/>
    </location>
</feature>